<dbReference type="GO" id="GO:0034976">
    <property type="term" value="P:response to endoplasmic reticulum stress"/>
    <property type="evidence" value="ECO:0007669"/>
    <property type="project" value="TreeGrafter"/>
</dbReference>
<dbReference type="InterPro" id="IPR036249">
    <property type="entry name" value="Thioredoxin-like_sf"/>
</dbReference>
<dbReference type="Gene3D" id="3.40.30.10">
    <property type="entry name" value="Glutaredoxin"/>
    <property type="match status" value="1"/>
</dbReference>
<dbReference type="AlphaFoldDB" id="A0A2V2VZW3"/>
<dbReference type="PROSITE" id="PS51352">
    <property type="entry name" value="THIOREDOXIN_2"/>
    <property type="match status" value="1"/>
</dbReference>
<keyword evidence="1" id="KW-0472">Membrane</keyword>
<evidence type="ECO:0000259" key="2">
    <source>
        <dbReference type="PROSITE" id="PS51352"/>
    </source>
</evidence>
<dbReference type="VEuPathDB" id="TriTrypDB:TCDM_08446"/>
<organism evidence="3 4">
    <name type="scientific">Trypanosoma cruzi</name>
    <dbReference type="NCBI Taxonomy" id="5693"/>
    <lineage>
        <taxon>Eukaryota</taxon>
        <taxon>Discoba</taxon>
        <taxon>Euglenozoa</taxon>
        <taxon>Kinetoplastea</taxon>
        <taxon>Metakinetoplastina</taxon>
        <taxon>Trypanosomatida</taxon>
        <taxon>Trypanosomatidae</taxon>
        <taxon>Trypanosoma</taxon>
        <taxon>Schizotrypanum</taxon>
    </lineage>
</organism>
<protein>
    <recommendedName>
        <fullName evidence="2">Thioredoxin domain-containing protein</fullName>
    </recommendedName>
</protein>
<sequence>MVALQAIMYRVFLLLFVVAFLFIVPARPNIEVLSSETQDDVVELHNDIFDAHVFPSGGQIQPQSWFIFFYAPWCAHCKSLLPQFANASRLLNQIDMSHARFAVVNAVKQKELASRFEVHEYPTFVYTTGKEGRWHKFHGGYSLDSFVQFSIYLQRSVEAGSFADVVSDPLRFKEVELQLADGRVPMFVYVPAKGTSKSVLERQAVTRDAQWNIAVDAAASLGNIRFGVLYGDDVPEDWAKKGITSYVAVVEAGRRCKGSGPDGEVFIVYTDAYRSPRCYEDSSWFAESSSENVGNIKGAGSFTIHPSFEAFILHHGFRAVEDMTPGFFSVISGFNHHYFGLIVTDGPVTQSDTTMMPVLRAIVQERNEARAMNTSIASMEGKKHHCRISLAHADGRSRAVWRTRYHIELDELPAFVVVDPRRDKVYRLRRHTPQFEDIKSQLPWRMGGEQEQMIAAFLDDVEHGKAPGEKMSLIGDVAEYLLLLPGMEFVYETLGYEDALFITMVLAFAFFSFLLFLALVVEPIMERYTAVHAKTD</sequence>
<dbReference type="GO" id="GO:0005788">
    <property type="term" value="C:endoplasmic reticulum lumen"/>
    <property type="evidence" value="ECO:0007669"/>
    <property type="project" value="TreeGrafter"/>
</dbReference>
<dbReference type="VEuPathDB" id="TriTrypDB:ECC02_006712"/>
<dbReference type="VEuPathDB" id="TriTrypDB:TcG_07995"/>
<keyword evidence="1" id="KW-0812">Transmembrane</keyword>
<evidence type="ECO:0000313" key="3">
    <source>
        <dbReference type="EMBL" id="PWV01801.1"/>
    </source>
</evidence>
<reference evidence="3 4" key="1">
    <citation type="journal article" date="2018" name="Microb. Genom.">
        <title>Expanding an expanded genome: long-read sequencing of Trypanosoma cruzi.</title>
        <authorList>
            <person name="Berna L."/>
            <person name="Rodriguez M."/>
            <person name="Chiribao M.L."/>
            <person name="Parodi-Talice A."/>
            <person name="Pita S."/>
            <person name="Rijo G."/>
            <person name="Alvarez-Valin F."/>
            <person name="Robello C."/>
        </authorList>
    </citation>
    <scope>NUCLEOTIDE SEQUENCE [LARGE SCALE GENOMIC DNA]</scope>
    <source>
        <strain evidence="3 4">Dm28c</strain>
    </source>
</reference>
<dbReference type="PANTHER" id="PTHR45815:SF3">
    <property type="entry name" value="PROTEIN DISULFIDE-ISOMERASE A6"/>
    <property type="match status" value="1"/>
</dbReference>
<dbReference type="InterPro" id="IPR013766">
    <property type="entry name" value="Thioredoxin_domain"/>
</dbReference>
<dbReference type="VEuPathDB" id="TriTrypDB:Tc_MARK_4026"/>
<dbReference type="GO" id="GO:0015035">
    <property type="term" value="F:protein-disulfide reductase activity"/>
    <property type="evidence" value="ECO:0007669"/>
    <property type="project" value="TreeGrafter"/>
</dbReference>
<comment type="caution">
    <text evidence="3">The sequence shown here is derived from an EMBL/GenBank/DDBJ whole genome shotgun (WGS) entry which is preliminary data.</text>
</comment>
<dbReference type="VEuPathDB" id="TriTrypDB:C3747_79g296"/>
<dbReference type="VEuPathDB" id="TriTrypDB:TCSYLVIO_007506"/>
<dbReference type="VEuPathDB" id="TriTrypDB:BCY84_19198"/>
<keyword evidence="1" id="KW-1133">Transmembrane helix</keyword>
<gene>
    <name evidence="3" type="ORF">C4B63_3g1095</name>
</gene>
<dbReference type="SUPFAM" id="SSF52833">
    <property type="entry name" value="Thioredoxin-like"/>
    <property type="match status" value="1"/>
</dbReference>
<dbReference type="EMBL" id="PRFA01000003">
    <property type="protein sequence ID" value="PWV01801.1"/>
    <property type="molecule type" value="Genomic_DNA"/>
</dbReference>
<dbReference type="VEuPathDB" id="TriTrypDB:C4B63_3g1095"/>
<evidence type="ECO:0000313" key="4">
    <source>
        <dbReference type="Proteomes" id="UP000246121"/>
    </source>
</evidence>
<dbReference type="InterPro" id="IPR017937">
    <property type="entry name" value="Thioredoxin_CS"/>
</dbReference>
<dbReference type="VEuPathDB" id="TriTrypDB:TcCL_ESM05527"/>
<proteinExistence type="predicted"/>
<evidence type="ECO:0000256" key="1">
    <source>
        <dbReference type="SAM" id="Phobius"/>
    </source>
</evidence>
<dbReference type="VEuPathDB" id="TriTrypDB:TcBrA4_0021340"/>
<dbReference type="PANTHER" id="PTHR45815">
    <property type="entry name" value="PROTEIN DISULFIDE-ISOMERASE A6"/>
    <property type="match status" value="1"/>
</dbReference>
<feature type="domain" description="Thioredoxin" evidence="2">
    <location>
        <begin position="21"/>
        <end position="155"/>
    </location>
</feature>
<accession>A0A2V2VZW3</accession>
<dbReference type="Proteomes" id="UP000246121">
    <property type="component" value="Unassembled WGS sequence"/>
</dbReference>
<dbReference type="VEuPathDB" id="TriTrypDB:TcCLB.511181.20"/>
<name>A0A2V2VZW3_TRYCR</name>
<dbReference type="Pfam" id="PF00085">
    <property type="entry name" value="Thioredoxin"/>
    <property type="match status" value="1"/>
</dbReference>
<dbReference type="CDD" id="cd02961">
    <property type="entry name" value="PDI_a_family"/>
    <property type="match status" value="1"/>
</dbReference>
<feature type="transmembrane region" description="Helical" evidence="1">
    <location>
        <begin position="499"/>
        <end position="521"/>
    </location>
</feature>
<dbReference type="PROSITE" id="PS00194">
    <property type="entry name" value="THIOREDOXIN_1"/>
    <property type="match status" value="1"/>
</dbReference>